<comment type="caution">
    <text evidence="1">The sequence shown here is derived from an EMBL/GenBank/DDBJ whole genome shotgun (WGS) entry which is preliminary data.</text>
</comment>
<dbReference type="AlphaFoldDB" id="A0AAW0JYU9"/>
<protein>
    <submittedName>
        <fullName evidence="1">F-box/lrr-repeat protein</fullName>
    </submittedName>
</protein>
<accession>A0AAW0JYU9</accession>
<dbReference type="PANTHER" id="PTHR31900">
    <property type="entry name" value="F-BOX/RNI SUPERFAMILY PROTEIN-RELATED"/>
    <property type="match status" value="1"/>
</dbReference>
<reference evidence="1 2" key="1">
    <citation type="journal article" date="2018" name="Sci. Data">
        <title>The draft genome sequence of cork oak.</title>
        <authorList>
            <person name="Ramos A.M."/>
            <person name="Usie A."/>
            <person name="Barbosa P."/>
            <person name="Barros P.M."/>
            <person name="Capote T."/>
            <person name="Chaves I."/>
            <person name="Simoes F."/>
            <person name="Abreu I."/>
            <person name="Carrasquinho I."/>
            <person name="Faro C."/>
            <person name="Guimaraes J.B."/>
            <person name="Mendonca D."/>
            <person name="Nobrega F."/>
            <person name="Rodrigues L."/>
            <person name="Saibo N.J.M."/>
            <person name="Varela M.C."/>
            <person name="Egas C."/>
            <person name="Matos J."/>
            <person name="Miguel C.M."/>
            <person name="Oliveira M.M."/>
            <person name="Ricardo C.P."/>
            <person name="Goncalves S."/>
        </authorList>
    </citation>
    <scope>NUCLEOTIDE SEQUENCE [LARGE SCALE GENOMIC DNA]</scope>
    <source>
        <strain evidence="2">cv. HL8</strain>
    </source>
</reference>
<dbReference type="Proteomes" id="UP000237347">
    <property type="component" value="Unassembled WGS sequence"/>
</dbReference>
<proteinExistence type="predicted"/>
<keyword evidence="2" id="KW-1185">Reference proteome</keyword>
<dbReference type="InterPro" id="IPR050232">
    <property type="entry name" value="FBL13/AtMIF1-like"/>
</dbReference>
<sequence length="329" mass="38233">MPCSYTNFSVLAEYKPELKPHVDLWVRFATTAKVDQLSLRLPSSIELYKRYKLPQAPSIFAPISLFLNWIFIFAKSSLKVSESLKKLVIDSYSYYADFDLYYPMELEIVAPKIESLEIIGNFYDVRKCQIKDVSALVEVKVDFEIEINFESEEEEGDLSKACENIVRELFESLHQVKKLLVGKWCLMRSSPLLKCKCLTIKPRMKRWDLPGIESLLQSSPFVETLYLERSYDKVTHGKSKVIYFKTLLRHLKTVKVFGFGEFFHTNKVFILVVQCLLKNAKVLEKMVITKPLVMQNQTCNMLCEFLQVAQKLLSFPRSSPHAVVMFPYE</sequence>
<evidence type="ECO:0000313" key="2">
    <source>
        <dbReference type="Proteomes" id="UP000237347"/>
    </source>
</evidence>
<dbReference type="PANTHER" id="PTHR31900:SF32">
    <property type="entry name" value="F-BOX_RNI_FBD-LIKE DOMAIN PROTEIN"/>
    <property type="match status" value="1"/>
</dbReference>
<organism evidence="1 2">
    <name type="scientific">Quercus suber</name>
    <name type="common">Cork oak</name>
    <dbReference type="NCBI Taxonomy" id="58331"/>
    <lineage>
        <taxon>Eukaryota</taxon>
        <taxon>Viridiplantae</taxon>
        <taxon>Streptophyta</taxon>
        <taxon>Embryophyta</taxon>
        <taxon>Tracheophyta</taxon>
        <taxon>Spermatophyta</taxon>
        <taxon>Magnoliopsida</taxon>
        <taxon>eudicotyledons</taxon>
        <taxon>Gunneridae</taxon>
        <taxon>Pentapetalae</taxon>
        <taxon>rosids</taxon>
        <taxon>fabids</taxon>
        <taxon>Fagales</taxon>
        <taxon>Fagaceae</taxon>
        <taxon>Quercus</taxon>
    </lineage>
</organism>
<dbReference type="EMBL" id="PKMF04000430">
    <property type="protein sequence ID" value="KAK7832033.1"/>
    <property type="molecule type" value="Genomic_DNA"/>
</dbReference>
<evidence type="ECO:0000313" key="1">
    <source>
        <dbReference type="EMBL" id="KAK7832033.1"/>
    </source>
</evidence>
<name>A0AAW0JYU9_QUESU</name>
<gene>
    <name evidence="1" type="ORF">CFP56_026751</name>
</gene>